<organism evidence="1 2">
    <name type="scientific">Roseomonas fluvialis</name>
    <dbReference type="NCBI Taxonomy" id="1750527"/>
    <lineage>
        <taxon>Bacteria</taxon>
        <taxon>Pseudomonadati</taxon>
        <taxon>Pseudomonadota</taxon>
        <taxon>Alphaproteobacteria</taxon>
        <taxon>Acetobacterales</taxon>
        <taxon>Roseomonadaceae</taxon>
        <taxon>Roseomonas</taxon>
    </lineage>
</organism>
<dbReference type="Proteomes" id="UP000831327">
    <property type="component" value="Chromosome"/>
</dbReference>
<gene>
    <name evidence="1" type="ORF">Rmf_35690</name>
</gene>
<keyword evidence="2" id="KW-1185">Reference proteome</keyword>
<reference evidence="1 2" key="1">
    <citation type="journal article" date="2016" name="Microbes Environ.">
        <title>Phylogenetically diverse aerobic anoxygenic phototrophic bacteria isolated from epilithic biofilms in Tama river, Japan.</title>
        <authorList>
            <person name="Hirose S."/>
            <person name="Matsuura K."/>
            <person name="Haruta S."/>
        </authorList>
    </citation>
    <scope>NUCLEOTIDE SEQUENCE [LARGE SCALE GENOMIC DNA]</scope>
    <source>
        <strain evidence="1 2">S08</strain>
    </source>
</reference>
<proteinExistence type="predicted"/>
<dbReference type="RefSeq" id="WP_244407858.1">
    <property type="nucleotide sequence ID" value="NZ_AP025637.1"/>
</dbReference>
<dbReference type="EMBL" id="AP025637">
    <property type="protein sequence ID" value="BDG73640.1"/>
    <property type="molecule type" value="Genomic_DNA"/>
</dbReference>
<protein>
    <submittedName>
        <fullName evidence="1">Uncharacterized protein</fullName>
    </submittedName>
</protein>
<name>A0ABM7Y6T4_9PROT</name>
<evidence type="ECO:0000313" key="1">
    <source>
        <dbReference type="EMBL" id="BDG73640.1"/>
    </source>
</evidence>
<accession>A0ABM7Y6T4</accession>
<evidence type="ECO:0000313" key="2">
    <source>
        <dbReference type="Proteomes" id="UP000831327"/>
    </source>
</evidence>
<sequence>MLDCTPGTHRLDLRGLALGSFASLTIIDGAEASLITFGPDDFVLLLGVDAARLSARDILL</sequence>